<evidence type="ECO:0000313" key="9">
    <source>
        <dbReference type="Proteomes" id="UP000325672"/>
    </source>
</evidence>
<dbReference type="RefSeq" id="XP_031909652.1">
    <property type="nucleotide sequence ID" value="XM_032060711.1"/>
</dbReference>
<gene>
    <name evidence="8" type="ORF">BDV38DRAFT_286628</name>
</gene>
<dbReference type="CDD" id="cd12148">
    <property type="entry name" value="fungal_TF_MHR"/>
    <property type="match status" value="1"/>
</dbReference>
<dbReference type="GO" id="GO:0006351">
    <property type="term" value="P:DNA-templated transcription"/>
    <property type="evidence" value="ECO:0007669"/>
    <property type="project" value="InterPro"/>
</dbReference>
<organism evidence="8 9">
    <name type="scientific">Aspergillus pseudotamarii</name>
    <dbReference type="NCBI Taxonomy" id="132259"/>
    <lineage>
        <taxon>Eukaryota</taxon>
        <taxon>Fungi</taxon>
        <taxon>Dikarya</taxon>
        <taxon>Ascomycota</taxon>
        <taxon>Pezizomycotina</taxon>
        <taxon>Eurotiomycetes</taxon>
        <taxon>Eurotiomycetidae</taxon>
        <taxon>Eurotiales</taxon>
        <taxon>Aspergillaceae</taxon>
        <taxon>Aspergillus</taxon>
        <taxon>Aspergillus subgen. Circumdati</taxon>
    </lineage>
</organism>
<evidence type="ECO:0000256" key="1">
    <source>
        <dbReference type="ARBA" id="ARBA00022833"/>
    </source>
</evidence>
<dbReference type="OrthoDB" id="39175at2759"/>
<dbReference type="Proteomes" id="UP000325672">
    <property type="component" value="Unassembled WGS sequence"/>
</dbReference>
<dbReference type="EMBL" id="ML743614">
    <property type="protein sequence ID" value="KAE8133589.1"/>
    <property type="molecule type" value="Genomic_DNA"/>
</dbReference>
<evidence type="ECO:0000256" key="4">
    <source>
        <dbReference type="ARBA" id="ARBA00023163"/>
    </source>
</evidence>
<evidence type="ECO:0000313" key="8">
    <source>
        <dbReference type="EMBL" id="KAE8133589.1"/>
    </source>
</evidence>
<evidence type="ECO:0000256" key="3">
    <source>
        <dbReference type="ARBA" id="ARBA00023125"/>
    </source>
</evidence>
<protein>
    <recommendedName>
        <fullName evidence="7">Xylanolytic transcriptional activator regulatory domain-containing protein</fullName>
    </recommendedName>
</protein>
<name>A0A5N6SI70_ASPPS</name>
<reference evidence="8 9" key="1">
    <citation type="submission" date="2019-04" db="EMBL/GenBank/DDBJ databases">
        <title>Friends and foes A comparative genomics study of 23 Aspergillus species from section Flavi.</title>
        <authorList>
            <consortium name="DOE Joint Genome Institute"/>
            <person name="Kjaerbolling I."/>
            <person name="Vesth T."/>
            <person name="Frisvad J.C."/>
            <person name="Nybo J.L."/>
            <person name="Theobald S."/>
            <person name="Kildgaard S."/>
            <person name="Isbrandt T."/>
            <person name="Kuo A."/>
            <person name="Sato A."/>
            <person name="Lyhne E.K."/>
            <person name="Kogle M.E."/>
            <person name="Wiebenga A."/>
            <person name="Kun R.S."/>
            <person name="Lubbers R.J."/>
            <person name="Makela M.R."/>
            <person name="Barry K."/>
            <person name="Chovatia M."/>
            <person name="Clum A."/>
            <person name="Daum C."/>
            <person name="Haridas S."/>
            <person name="He G."/>
            <person name="LaButti K."/>
            <person name="Lipzen A."/>
            <person name="Mondo S."/>
            <person name="Riley R."/>
            <person name="Salamov A."/>
            <person name="Simmons B.A."/>
            <person name="Magnuson J.K."/>
            <person name="Henrissat B."/>
            <person name="Mortensen U.H."/>
            <person name="Larsen T.O."/>
            <person name="Devries R.P."/>
            <person name="Grigoriev I.V."/>
            <person name="Machida M."/>
            <person name="Baker S.E."/>
            <person name="Andersen M.R."/>
        </authorList>
    </citation>
    <scope>NUCLEOTIDE SEQUENCE [LARGE SCALE GENOMIC DNA]</scope>
    <source>
        <strain evidence="8 9">CBS 117625</strain>
    </source>
</reference>
<keyword evidence="4" id="KW-0804">Transcription</keyword>
<dbReference type="PANTHER" id="PTHR47171:SF5">
    <property type="entry name" value="ZN(II)2CYS6 TRANSCRIPTION FACTOR (EUROFUNG)"/>
    <property type="match status" value="1"/>
</dbReference>
<keyword evidence="1" id="KW-0862">Zinc</keyword>
<evidence type="ECO:0000256" key="6">
    <source>
        <dbReference type="SAM" id="MobiDB-lite"/>
    </source>
</evidence>
<keyword evidence="3" id="KW-0238">DNA-binding</keyword>
<proteinExistence type="predicted"/>
<dbReference type="InterPro" id="IPR007219">
    <property type="entry name" value="XnlR_reg_dom"/>
</dbReference>
<dbReference type="AlphaFoldDB" id="A0A5N6SI70"/>
<keyword evidence="9" id="KW-1185">Reference proteome</keyword>
<accession>A0A5N6SI70</accession>
<feature type="domain" description="Xylanolytic transcriptional activator regulatory" evidence="7">
    <location>
        <begin position="294"/>
        <end position="365"/>
    </location>
</feature>
<dbReference type="Pfam" id="PF04082">
    <property type="entry name" value="Fungal_trans"/>
    <property type="match status" value="1"/>
</dbReference>
<dbReference type="GO" id="GO:0008270">
    <property type="term" value="F:zinc ion binding"/>
    <property type="evidence" value="ECO:0007669"/>
    <property type="project" value="InterPro"/>
</dbReference>
<evidence type="ECO:0000259" key="7">
    <source>
        <dbReference type="SMART" id="SM00906"/>
    </source>
</evidence>
<keyword evidence="2" id="KW-0805">Transcription regulation</keyword>
<dbReference type="InterPro" id="IPR052073">
    <property type="entry name" value="Amide_Lactam_Regulators"/>
</dbReference>
<sequence length="687" mass="77717">MRGVASSATSSFMHGAFEIRTAQMVVLAGRNGKRSAISGCPGNATSWLRRNFDVQTIYRNESYTISSAFCLYPLPFSQSQMRLGDKRASIRKKRKVDERKSSPQRSRKSRSEDLIPEDRAFGSQPGLTNSEIQPSPAWGTREFREHNGFIAEHSVLAYDEPTQPTVSEGSISSLPCVRDAILSATEALVLPVPPLRRALIDMFFDQVYHDYPVVERGDISASGSSILLQQGVFLAGSLMRHGSDSLRFSNTLYEKVKALIYLQYETNSIATLQTLCLLSCWSVKPPDKISLDGPWYWTGIASRLALQMGLHQESTYANNAHASCLRKIFWQLHNADKLQAACWGRPPSFNPAYIDVELPSLMDFGNQSLQAILFIHGTKLCMIIGEIAELQREKDHIDPQKASQLTQKLCEWVRELPAELHLYDAAGDRNQFRRAVSELFIRYFATVILLHRLHGGIDRHRHTSIPCLVASSCMIHLYEEILFRDEACYLLQMNGFLCMVASLPQINYKSRSPEKEAARQREIEVLCSVLKQMRMKYGGSEMVLRKIMKLQRQVDTSMGEQPLPETERIETPTSLTEGNFYSRLQELFPFPNTMCSQMDLLERTVDLEECFAPSFLPIDTEWFFNAELDLMDSNEMYAELPNVIYNPSLGESSMSYASTQKSALGTRFSALGTPIMTHHDARGNKFI</sequence>
<dbReference type="GO" id="GO:0003677">
    <property type="term" value="F:DNA binding"/>
    <property type="evidence" value="ECO:0007669"/>
    <property type="project" value="UniProtKB-KW"/>
</dbReference>
<feature type="region of interest" description="Disordered" evidence="6">
    <location>
        <begin position="83"/>
        <end position="138"/>
    </location>
</feature>
<dbReference type="PANTHER" id="PTHR47171">
    <property type="entry name" value="FARA-RELATED"/>
    <property type="match status" value="1"/>
</dbReference>
<evidence type="ECO:0000256" key="5">
    <source>
        <dbReference type="ARBA" id="ARBA00023242"/>
    </source>
</evidence>
<dbReference type="GeneID" id="43644921"/>
<keyword evidence="5" id="KW-0539">Nucleus</keyword>
<evidence type="ECO:0000256" key="2">
    <source>
        <dbReference type="ARBA" id="ARBA00023015"/>
    </source>
</evidence>
<feature type="compositionally biased region" description="Basic and acidic residues" evidence="6">
    <location>
        <begin position="109"/>
        <end position="120"/>
    </location>
</feature>
<dbReference type="SMART" id="SM00906">
    <property type="entry name" value="Fungal_trans"/>
    <property type="match status" value="1"/>
</dbReference>